<name>A0A484NC97_9ASTE</name>
<feature type="compositionally biased region" description="Basic residues" evidence="1">
    <location>
        <begin position="1"/>
        <end position="11"/>
    </location>
</feature>
<dbReference type="EMBL" id="OOIL02006630">
    <property type="protein sequence ID" value="VFQ98965.1"/>
    <property type="molecule type" value="Genomic_DNA"/>
</dbReference>
<evidence type="ECO:0000313" key="2">
    <source>
        <dbReference type="EMBL" id="VFQ98965.1"/>
    </source>
</evidence>
<proteinExistence type="predicted"/>
<evidence type="ECO:0000256" key="1">
    <source>
        <dbReference type="SAM" id="MobiDB-lite"/>
    </source>
</evidence>
<organism evidence="2 3">
    <name type="scientific">Cuscuta campestris</name>
    <dbReference type="NCBI Taxonomy" id="132261"/>
    <lineage>
        <taxon>Eukaryota</taxon>
        <taxon>Viridiplantae</taxon>
        <taxon>Streptophyta</taxon>
        <taxon>Embryophyta</taxon>
        <taxon>Tracheophyta</taxon>
        <taxon>Spermatophyta</taxon>
        <taxon>Magnoliopsida</taxon>
        <taxon>eudicotyledons</taxon>
        <taxon>Gunneridae</taxon>
        <taxon>Pentapetalae</taxon>
        <taxon>asterids</taxon>
        <taxon>lamiids</taxon>
        <taxon>Solanales</taxon>
        <taxon>Convolvulaceae</taxon>
        <taxon>Cuscuteae</taxon>
        <taxon>Cuscuta</taxon>
        <taxon>Cuscuta subgen. Grammica</taxon>
        <taxon>Cuscuta sect. Cleistogrammica</taxon>
    </lineage>
</organism>
<protein>
    <submittedName>
        <fullName evidence="2">Uncharacterized protein</fullName>
    </submittedName>
</protein>
<gene>
    <name evidence="2" type="ORF">CCAM_LOCUS40741</name>
</gene>
<evidence type="ECO:0000313" key="3">
    <source>
        <dbReference type="Proteomes" id="UP000595140"/>
    </source>
</evidence>
<sequence>MAGRRSTKRLRTRDMIGKSSNNQEERHVSSFIFPEGSLGYVIPIMAIMHKFSVDITKDVQIMMDHTWNIDVARFNGSNVPEPSLIKKKVVTKLVPMKKNQKGNQPSRQPRR</sequence>
<feature type="region of interest" description="Disordered" evidence="1">
    <location>
        <begin position="1"/>
        <end position="26"/>
    </location>
</feature>
<keyword evidence="3" id="KW-1185">Reference proteome</keyword>
<reference evidence="2 3" key="1">
    <citation type="submission" date="2018-04" db="EMBL/GenBank/DDBJ databases">
        <authorList>
            <person name="Vogel A."/>
        </authorList>
    </citation>
    <scope>NUCLEOTIDE SEQUENCE [LARGE SCALE GENOMIC DNA]</scope>
</reference>
<accession>A0A484NC97</accession>
<dbReference type="AlphaFoldDB" id="A0A484NC97"/>
<dbReference type="Proteomes" id="UP000595140">
    <property type="component" value="Unassembled WGS sequence"/>
</dbReference>